<evidence type="ECO:0000256" key="1">
    <source>
        <dbReference type="ARBA" id="ARBA00006607"/>
    </source>
</evidence>
<dbReference type="GO" id="GO:0005524">
    <property type="term" value="F:ATP binding"/>
    <property type="evidence" value="ECO:0007669"/>
    <property type="project" value="InterPro"/>
</dbReference>
<dbReference type="PANTHER" id="PTHR45633">
    <property type="entry name" value="60 KDA HEAT SHOCK PROTEIN, MITOCHONDRIAL"/>
    <property type="match status" value="1"/>
</dbReference>
<dbReference type="EMBL" id="KJ877675">
    <property type="protein sequence ID" value="AIM52784.1"/>
    <property type="molecule type" value="Genomic_DNA"/>
</dbReference>
<dbReference type="InterPro" id="IPR027409">
    <property type="entry name" value="GroEL-like_apical_dom_sf"/>
</dbReference>
<dbReference type="Gene3D" id="3.50.7.10">
    <property type="entry name" value="GroEL"/>
    <property type="match status" value="1"/>
</dbReference>
<dbReference type="Gene3D" id="3.30.260.10">
    <property type="entry name" value="TCP-1-like chaperonin intermediate domain"/>
    <property type="match status" value="1"/>
</dbReference>
<dbReference type="InterPro" id="IPR002423">
    <property type="entry name" value="Cpn60/GroEL/TCP-1"/>
</dbReference>
<protein>
    <submittedName>
        <fullName evidence="4">60 kDa chaperone protein</fullName>
    </submittedName>
</protein>
<dbReference type="Pfam" id="PF00118">
    <property type="entry name" value="Cpn60_TCP1"/>
    <property type="match status" value="1"/>
</dbReference>
<proteinExistence type="inferred from homology"/>
<dbReference type="InterPro" id="IPR001844">
    <property type="entry name" value="Cpn60/GroEL"/>
</dbReference>
<keyword evidence="4" id="KW-0934">Plastid</keyword>
<dbReference type="GO" id="GO:0042026">
    <property type="term" value="P:protein refolding"/>
    <property type="evidence" value="ECO:0007669"/>
    <property type="project" value="InterPro"/>
</dbReference>
<comment type="similarity">
    <text evidence="1 3">Belongs to the chaperonin (HSP60) family.</text>
</comment>
<dbReference type="InterPro" id="IPR027413">
    <property type="entry name" value="GROEL-like_equatorial_sf"/>
</dbReference>
<keyword evidence="2" id="KW-0143">Chaperone</keyword>
<dbReference type="FunFam" id="3.50.7.10:FF:000001">
    <property type="entry name" value="60 kDa chaperonin"/>
    <property type="match status" value="1"/>
</dbReference>
<sequence>MEDIDNCIKIALGPTGKNGLLCNEKKELKFLTSGSLLIKSLEFERNASNILLKLVEQASIKTQKISGDGSTTTLLFVCQLLKSSLRFLVNGYNSVLLSNGLQRISYFLMEKILEFSRPISKIDELIGVLKTSLGRKISPELVQLLYKSISTIGRDGLLVVEENLAPVNEIEIVQGIELDRGYASSYFVNDLKNFEVNYENPYLLIATTPINSINQIRSIIEYVKTNKKPLVIVAEEINKDVISTLVLNNIQKKLKVAVVKFTSIKFVKTGILEDLSLLTHSNYFESNLKENVENFTIDDLGQAEKVIIKKDKSTFIVSKFSKIIAKRRINELNRELLTSETEYEKNLFKTRIARLSGNIAKIKIGVSNQYQIEEERQKIESAINTIKSSLEEGVVPGGGISYLYLRDELKNWGYLNLIGEEIFSIQITLDALLRPFITLFENANTGRYQIYQKLSTLGYPYGYDLINEKIVHTFKEGLVDSTKAVRSILWNSLTLVSTIITSE</sequence>
<geneLocation type="plastid" evidence="4"/>
<organism evidence="4">
    <name type="scientific">Ochromonas sp. CCMP1393</name>
    <dbReference type="NCBI Taxonomy" id="420556"/>
    <lineage>
        <taxon>Eukaryota</taxon>
        <taxon>Sar</taxon>
        <taxon>Stramenopiles</taxon>
        <taxon>Ochrophyta</taxon>
        <taxon>Chrysophyceae</taxon>
        <taxon>Chromulinales</taxon>
        <taxon>Chromulinaceae</taxon>
        <taxon>Ochromonas</taxon>
    </lineage>
</organism>
<reference evidence="4" key="1">
    <citation type="journal article" date="2015" name="Sci. Rep.">
        <title>Updating algal evolutionary relationships through plastid genome sequencing: did alveolate plastids emerge through endosymbiosis of an ochrophyte?</title>
        <authorList>
            <person name="Sevcikova T."/>
            <person name="Horak A."/>
            <person name="Klimes V."/>
            <person name="Zbrankova V."/>
            <person name="Demir-Hilton E."/>
            <person name="Sudek S."/>
            <person name="Jenkins J."/>
            <person name="Schmutz J."/>
            <person name="Pribyl P."/>
            <person name="Fousek J."/>
            <person name="Vlcek C."/>
            <person name="Lang B.F."/>
            <person name="Obornik M."/>
            <person name="Worden A.Z."/>
            <person name="Elias M."/>
        </authorList>
    </citation>
    <scope>NUCLEOTIDE SEQUENCE</scope>
</reference>
<evidence type="ECO:0000256" key="3">
    <source>
        <dbReference type="RuleBase" id="RU000418"/>
    </source>
</evidence>
<dbReference type="SUPFAM" id="SSF52029">
    <property type="entry name" value="GroEL apical domain-like"/>
    <property type="match status" value="1"/>
</dbReference>
<evidence type="ECO:0000313" key="4">
    <source>
        <dbReference type="EMBL" id="AIM52784.1"/>
    </source>
</evidence>
<name>A0A0D3MK79_9STRA</name>
<gene>
    <name evidence="4" type="primary">groEL</name>
</gene>
<dbReference type="InterPro" id="IPR027410">
    <property type="entry name" value="TCP-1-like_intermed_sf"/>
</dbReference>
<dbReference type="GO" id="GO:0140662">
    <property type="term" value="F:ATP-dependent protein folding chaperone"/>
    <property type="evidence" value="ECO:0007669"/>
    <property type="project" value="InterPro"/>
</dbReference>
<dbReference type="SUPFAM" id="SSF48592">
    <property type="entry name" value="GroEL equatorial domain-like"/>
    <property type="match status" value="1"/>
</dbReference>
<accession>A0A0D3MK79</accession>
<dbReference type="PRINTS" id="PR00298">
    <property type="entry name" value="CHAPERONIN60"/>
</dbReference>
<evidence type="ECO:0000256" key="2">
    <source>
        <dbReference type="ARBA" id="ARBA00023186"/>
    </source>
</evidence>
<dbReference type="Gene3D" id="1.10.560.10">
    <property type="entry name" value="GroEL-like equatorial domain"/>
    <property type="match status" value="1"/>
</dbReference>
<dbReference type="AlphaFoldDB" id="A0A0D3MK79"/>